<dbReference type="CDD" id="cd00303">
    <property type="entry name" value="retropepsin_like"/>
    <property type="match status" value="1"/>
</dbReference>
<sequence length="159" mass="17704">MKKKRWEEPEVVDLNAECVAVVLKTMHPKLKDPRSFLVPCSIENFKFNNALADLRASINLMPSSVAIKLSLGELKPTRMSLQLADRSVKYPKGILEGVLVWVDKFIFHVDFVVMDMEDDPETPLILGGPFLATARTLVDVADGSLCPRVGDDVCTFKLS</sequence>
<dbReference type="PANTHER" id="PTHR33067:SF35">
    <property type="entry name" value="ASPARTIC PEPTIDASE DDI1-TYPE DOMAIN-CONTAINING PROTEIN"/>
    <property type="match status" value="1"/>
</dbReference>
<keyword evidence="2" id="KW-1185">Reference proteome</keyword>
<gene>
    <name evidence="1" type="ORF">CEPIT_LOCUS27072</name>
</gene>
<name>A0AAV0ERH6_9ASTE</name>
<evidence type="ECO:0000313" key="1">
    <source>
        <dbReference type="EMBL" id="CAH9125847.1"/>
    </source>
</evidence>
<proteinExistence type="predicted"/>
<dbReference type="Gene3D" id="2.40.70.10">
    <property type="entry name" value="Acid Proteases"/>
    <property type="match status" value="1"/>
</dbReference>
<dbReference type="Proteomes" id="UP001152523">
    <property type="component" value="Unassembled WGS sequence"/>
</dbReference>
<dbReference type="AlphaFoldDB" id="A0AAV0ERH6"/>
<organism evidence="1 2">
    <name type="scientific">Cuscuta epithymum</name>
    <dbReference type="NCBI Taxonomy" id="186058"/>
    <lineage>
        <taxon>Eukaryota</taxon>
        <taxon>Viridiplantae</taxon>
        <taxon>Streptophyta</taxon>
        <taxon>Embryophyta</taxon>
        <taxon>Tracheophyta</taxon>
        <taxon>Spermatophyta</taxon>
        <taxon>Magnoliopsida</taxon>
        <taxon>eudicotyledons</taxon>
        <taxon>Gunneridae</taxon>
        <taxon>Pentapetalae</taxon>
        <taxon>asterids</taxon>
        <taxon>lamiids</taxon>
        <taxon>Solanales</taxon>
        <taxon>Convolvulaceae</taxon>
        <taxon>Cuscuteae</taxon>
        <taxon>Cuscuta</taxon>
        <taxon>Cuscuta subgen. Cuscuta</taxon>
    </lineage>
</organism>
<evidence type="ECO:0000313" key="2">
    <source>
        <dbReference type="Proteomes" id="UP001152523"/>
    </source>
</evidence>
<dbReference type="EMBL" id="CAMAPF010000938">
    <property type="protein sequence ID" value="CAH9125847.1"/>
    <property type="molecule type" value="Genomic_DNA"/>
</dbReference>
<accession>A0AAV0ERH6</accession>
<reference evidence="1" key="1">
    <citation type="submission" date="2022-07" db="EMBL/GenBank/DDBJ databases">
        <authorList>
            <person name="Macas J."/>
            <person name="Novak P."/>
            <person name="Neumann P."/>
        </authorList>
    </citation>
    <scope>NUCLEOTIDE SEQUENCE</scope>
</reference>
<comment type="caution">
    <text evidence="1">The sequence shown here is derived from an EMBL/GenBank/DDBJ whole genome shotgun (WGS) entry which is preliminary data.</text>
</comment>
<dbReference type="PANTHER" id="PTHR33067">
    <property type="entry name" value="RNA-DIRECTED DNA POLYMERASE-RELATED"/>
    <property type="match status" value="1"/>
</dbReference>
<protein>
    <submittedName>
        <fullName evidence="1">Uncharacterized protein</fullName>
    </submittedName>
</protein>
<dbReference type="InterPro" id="IPR021109">
    <property type="entry name" value="Peptidase_aspartic_dom_sf"/>
</dbReference>